<reference evidence="6 7" key="1">
    <citation type="submission" date="2012-05" db="EMBL/GenBank/DDBJ databases">
        <title>Recombination and specialization in a pathogen metapopulation.</title>
        <authorList>
            <person name="Gardiner A."/>
            <person name="Kemen E."/>
            <person name="Schultz-Larsen T."/>
            <person name="MacLean D."/>
            <person name="Van Oosterhout C."/>
            <person name="Jones J.D.G."/>
        </authorList>
    </citation>
    <scope>NUCLEOTIDE SEQUENCE [LARGE SCALE GENOMIC DNA]</scope>
    <source>
        <strain evidence="6 7">Ac Nc2</strain>
    </source>
</reference>
<keyword evidence="2 4" id="KW-0251">Elongation factor</keyword>
<protein>
    <recommendedName>
        <fullName evidence="4">Elongation factor Ts, mitochondrial</fullName>
        <shortName evidence="4">EF-Ts</shortName>
        <shortName evidence="4">EF-TsMt</shortName>
    </recommendedName>
</protein>
<keyword evidence="7" id="KW-1185">Reference proteome</keyword>
<dbReference type="FunFam" id="1.10.286.20:FF:000001">
    <property type="entry name" value="Elongation factor Ts"/>
    <property type="match status" value="1"/>
</dbReference>
<dbReference type="EMBL" id="CAIX01000043">
    <property type="protein sequence ID" value="CCI43059.1"/>
    <property type="molecule type" value="Genomic_DNA"/>
</dbReference>
<evidence type="ECO:0000256" key="4">
    <source>
        <dbReference type="HAMAP-Rule" id="MF_03135"/>
    </source>
</evidence>
<dbReference type="InterPro" id="IPR009060">
    <property type="entry name" value="UBA-like_sf"/>
</dbReference>
<keyword evidence="4" id="KW-0496">Mitochondrion</keyword>
<dbReference type="InParanoid" id="A0A024G8R7"/>
<keyword evidence="3 4" id="KW-0648">Protein biosynthesis</keyword>
<dbReference type="Gene3D" id="1.10.286.20">
    <property type="match status" value="1"/>
</dbReference>
<dbReference type="OrthoDB" id="277235at2759"/>
<accession>A0A024G8R7</accession>
<evidence type="ECO:0000259" key="5">
    <source>
        <dbReference type="Pfam" id="PF00889"/>
    </source>
</evidence>
<dbReference type="CDD" id="cd14275">
    <property type="entry name" value="UBA_EF-Ts"/>
    <property type="match status" value="1"/>
</dbReference>
<dbReference type="HAMAP" id="MF_00050">
    <property type="entry name" value="EF_Ts"/>
    <property type="match status" value="1"/>
</dbReference>
<dbReference type="Pfam" id="PF00889">
    <property type="entry name" value="EF_TS"/>
    <property type="match status" value="1"/>
</dbReference>
<dbReference type="FunCoup" id="A0A024G8R7">
    <property type="interactions" value="317"/>
</dbReference>
<dbReference type="InterPro" id="IPR001816">
    <property type="entry name" value="Transl_elong_EFTs/EF1B"/>
</dbReference>
<dbReference type="Gene3D" id="1.10.8.10">
    <property type="entry name" value="DNA helicase RuvA subunit, C-terminal domain"/>
    <property type="match status" value="1"/>
</dbReference>
<dbReference type="SUPFAM" id="SSF46934">
    <property type="entry name" value="UBA-like"/>
    <property type="match status" value="1"/>
</dbReference>
<dbReference type="GO" id="GO:0003746">
    <property type="term" value="F:translation elongation factor activity"/>
    <property type="evidence" value="ECO:0007669"/>
    <property type="project" value="UniProtKB-UniRule"/>
</dbReference>
<evidence type="ECO:0000256" key="2">
    <source>
        <dbReference type="ARBA" id="ARBA00022768"/>
    </source>
</evidence>
<dbReference type="PANTHER" id="PTHR11741">
    <property type="entry name" value="ELONGATION FACTOR TS"/>
    <property type="match status" value="1"/>
</dbReference>
<comment type="caution">
    <text evidence="6">The sequence shown here is derived from an EMBL/GenBank/DDBJ whole genome shotgun (WGS) entry which is preliminary data.</text>
</comment>
<dbReference type="Proteomes" id="UP000053237">
    <property type="component" value="Unassembled WGS sequence"/>
</dbReference>
<evidence type="ECO:0000313" key="7">
    <source>
        <dbReference type="Proteomes" id="UP000053237"/>
    </source>
</evidence>
<dbReference type="NCBIfam" id="TIGR00116">
    <property type="entry name" value="tsf"/>
    <property type="match status" value="1"/>
</dbReference>
<comment type="similarity">
    <text evidence="1 4">Belongs to the EF-Ts family.</text>
</comment>
<dbReference type="InterPro" id="IPR036402">
    <property type="entry name" value="EF-Ts_dimer_sf"/>
</dbReference>
<dbReference type="PANTHER" id="PTHR11741:SF0">
    <property type="entry name" value="ELONGATION FACTOR TS, MITOCHONDRIAL"/>
    <property type="match status" value="1"/>
</dbReference>
<dbReference type="Gene3D" id="3.30.479.20">
    <property type="entry name" value="Elongation factor Ts, dimerisation domain"/>
    <property type="match status" value="2"/>
</dbReference>
<dbReference type="GO" id="GO:0005739">
    <property type="term" value="C:mitochondrion"/>
    <property type="evidence" value="ECO:0007669"/>
    <property type="project" value="UniProtKB-SubCell"/>
</dbReference>
<organism evidence="6 7">
    <name type="scientific">Albugo candida</name>
    <dbReference type="NCBI Taxonomy" id="65357"/>
    <lineage>
        <taxon>Eukaryota</taxon>
        <taxon>Sar</taxon>
        <taxon>Stramenopiles</taxon>
        <taxon>Oomycota</taxon>
        <taxon>Peronosporomycetes</taxon>
        <taxon>Albuginales</taxon>
        <taxon>Albuginaceae</taxon>
        <taxon>Albugo</taxon>
    </lineage>
</organism>
<feature type="domain" description="Translation elongation factor EFTs/EF1B dimerisation" evidence="5">
    <location>
        <begin position="98"/>
        <end position="334"/>
    </location>
</feature>
<dbReference type="AlphaFoldDB" id="A0A024G8R7"/>
<dbReference type="SUPFAM" id="SSF54713">
    <property type="entry name" value="Elongation factor Ts (EF-Ts), dimerisation domain"/>
    <property type="match status" value="1"/>
</dbReference>
<proteinExistence type="inferred from homology"/>
<sequence>MPLRRLLCQNAVYAHTTARAHSTMQRSLFKPDLNMIKKLRIATEAPFKDVKSALVASRGDYDGAFEWLRKKGIASATAKSTRSTLEGLVGISVGNNIAAMVQVNSETDFVARNEKFQTFVASIASSVQSSCQMKESWKELLAKESLLALSVGNENGQSAQLAQIIPQLVGKVGENIVIQRACKVRVDEGIIASYLHNSIGKHLGRIGALVAISFPGTIDTNKQELIKKAGQQLAMHIAAAKPKYLDPNSIPKDVIENERRILSEQVQECGKPPSIVKKMIEGKLEKYYSEVTLVEQNHLIHDGNPKVCKVLEILSNDVGVPVKIEGFQRFEVGEETENLDRKSD</sequence>
<dbReference type="FunFam" id="1.10.8.10:FF:000001">
    <property type="entry name" value="Elongation factor Ts"/>
    <property type="match status" value="1"/>
</dbReference>
<comment type="function">
    <text evidence="4">Associates with the EF-Tu.GDP complex and induces the exchange of GDP to GTP. It remains bound to the aminoacyl-tRNA.EF-Tu.GTP complex up to the GTP hydrolysis stage on the ribosome.</text>
</comment>
<name>A0A024G8R7_9STRA</name>
<dbReference type="InterPro" id="IPR014039">
    <property type="entry name" value="Transl_elong_EFTs/EF1B_dimer"/>
</dbReference>
<evidence type="ECO:0000256" key="3">
    <source>
        <dbReference type="ARBA" id="ARBA00022917"/>
    </source>
</evidence>
<dbReference type="GO" id="GO:0070125">
    <property type="term" value="P:mitochondrial translational elongation"/>
    <property type="evidence" value="ECO:0007669"/>
    <property type="project" value="TreeGrafter"/>
</dbReference>
<gene>
    <name evidence="6" type="ORF">BN9_038430</name>
</gene>
<comment type="subcellular location">
    <subcellularLocation>
        <location evidence="4">Mitochondrion</location>
    </subcellularLocation>
</comment>
<evidence type="ECO:0000313" key="6">
    <source>
        <dbReference type="EMBL" id="CCI43059.1"/>
    </source>
</evidence>
<evidence type="ECO:0000256" key="1">
    <source>
        <dbReference type="ARBA" id="ARBA00005532"/>
    </source>
</evidence>
<dbReference type="STRING" id="65357.A0A024G8R7"/>